<dbReference type="Proteomes" id="UP000503349">
    <property type="component" value="Chromosome 7"/>
</dbReference>
<keyword evidence="2" id="KW-0732">Signal</keyword>
<sequence length="116" mass="12982">MMRLLFLCLLLLRVALSDEREGSGDVETDDEDFTTLGYLDRSERKVAYNDLKVANEAKSEGEGEDKLTVIIIVVAATVLALSVVAIVTTLLVRRRMHNRQQGIYSVPTEQDKKEAI</sequence>
<reference evidence="3 4" key="1">
    <citation type="submission" date="2019-02" db="EMBL/GenBank/DDBJ databases">
        <title>Opniocepnalus argus genome.</title>
        <authorList>
            <person name="Zhou C."/>
            <person name="Xiao S."/>
        </authorList>
    </citation>
    <scope>NUCLEOTIDE SEQUENCE [LARGE SCALE GENOMIC DNA]</scope>
    <source>
        <strain evidence="3">OARG1902GOOAL</strain>
        <tissue evidence="3">Muscle</tissue>
    </source>
</reference>
<gene>
    <name evidence="3" type="ORF">EXN66_Car007469</name>
</gene>
<accession>A0A6G1PNS1</accession>
<dbReference type="EMBL" id="CM015718">
    <property type="protein sequence ID" value="KAF3691794.1"/>
    <property type="molecule type" value="Genomic_DNA"/>
</dbReference>
<keyword evidence="1" id="KW-1133">Transmembrane helix</keyword>
<feature type="transmembrane region" description="Helical" evidence="1">
    <location>
        <begin position="67"/>
        <end position="92"/>
    </location>
</feature>
<organism evidence="3 4">
    <name type="scientific">Channa argus</name>
    <name type="common">Northern snakehead</name>
    <name type="synonym">Ophicephalus argus</name>
    <dbReference type="NCBI Taxonomy" id="215402"/>
    <lineage>
        <taxon>Eukaryota</taxon>
        <taxon>Metazoa</taxon>
        <taxon>Chordata</taxon>
        <taxon>Craniata</taxon>
        <taxon>Vertebrata</taxon>
        <taxon>Euteleostomi</taxon>
        <taxon>Actinopterygii</taxon>
        <taxon>Neopterygii</taxon>
        <taxon>Teleostei</taxon>
        <taxon>Neoteleostei</taxon>
        <taxon>Acanthomorphata</taxon>
        <taxon>Anabantaria</taxon>
        <taxon>Anabantiformes</taxon>
        <taxon>Channoidei</taxon>
        <taxon>Channidae</taxon>
        <taxon>Channa</taxon>
    </lineage>
</organism>
<proteinExistence type="predicted"/>
<feature type="signal peptide" evidence="2">
    <location>
        <begin position="1"/>
        <end position="17"/>
    </location>
</feature>
<name>A0A6G1PNS1_CHAAH</name>
<reference evidence="4" key="2">
    <citation type="submission" date="2019-02" db="EMBL/GenBank/DDBJ databases">
        <title>Opniocepnalus argus Var Kimnra genome.</title>
        <authorList>
            <person name="Zhou C."/>
            <person name="Xiao S."/>
        </authorList>
    </citation>
    <scope>NUCLEOTIDE SEQUENCE [LARGE SCALE GENOMIC DNA]</scope>
</reference>
<evidence type="ECO:0000256" key="1">
    <source>
        <dbReference type="SAM" id="Phobius"/>
    </source>
</evidence>
<feature type="chain" id="PRO_5026248674" evidence="2">
    <location>
        <begin position="18"/>
        <end position="116"/>
    </location>
</feature>
<keyword evidence="4" id="KW-1185">Reference proteome</keyword>
<evidence type="ECO:0000313" key="3">
    <source>
        <dbReference type="EMBL" id="KAF3691794.1"/>
    </source>
</evidence>
<keyword evidence="1" id="KW-0812">Transmembrane</keyword>
<evidence type="ECO:0000256" key="2">
    <source>
        <dbReference type="SAM" id="SignalP"/>
    </source>
</evidence>
<keyword evidence="1" id="KW-0472">Membrane</keyword>
<evidence type="ECO:0000313" key="4">
    <source>
        <dbReference type="Proteomes" id="UP000503349"/>
    </source>
</evidence>
<dbReference type="AlphaFoldDB" id="A0A6G1PNS1"/>
<protein>
    <submittedName>
        <fullName evidence="3">Uncharacterized protein</fullName>
    </submittedName>
</protein>